<keyword evidence="3" id="KW-1185">Reference proteome</keyword>
<reference evidence="3" key="1">
    <citation type="submission" date="2015-09" db="EMBL/GenBank/DDBJ databases">
        <authorList>
            <consortium name="Pathogen Informatics"/>
        </authorList>
    </citation>
    <scope>NUCLEOTIDE SEQUENCE [LARGE SCALE GENOMIC DNA]</scope>
    <source>
        <strain evidence="3">Lake Konstanz</strain>
    </source>
</reference>
<gene>
    <name evidence="2" type="ORF">BSAL_84625</name>
</gene>
<protein>
    <submittedName>
        <fullName evidence="2">Uncharacterized protein</fullName>
    </submittedName>
</protein>
<dbReference type="EMBL" id="CYKH01000977">
    <property type="protein sequence ID" value="CUG75007.1"/>
    <property type="molecule type" value="Genomic_DNA"/>
</dbReference>
<feature type="region of interest" description="Disordered" evidence="1">
    <location>
        <begin position="26"/>
        <end position="50"/>
    </location>
</feature>
<evidence type="ECO:0000313" key="2">
    <source>
        <dbReference type="EMBL" id="CUG75007.1"/>
    </source>
</evidence>
<dbReference type="Proteomes" id="UP000051952">
    <property type="component" value="Unassembled WGS sequence"/>
</dbReference>
<sequence>MSHQLHEQLVEVHRATKDVAKQLAAMASETESLHSAQPMHSSQVRGSAREPRPTLTLLLVSPDNNITLSDSAAFCNDLVKYIAHSKADIAVVNTIGDAPPEYLRELFYGAGYGMAFSKMETKAELCDWRHRDKRHANLIAFKRDVFRRVDDLWERVEVADGTGDEEVLPLINFPKVTLVERSTGKELTVFAVHVKSRNKNTKDFNFHRLMYEDFVESCLVQLPNGVGADNYVAAGCWNFHQIRGAIPEFKVDIEATAAALLPGKYYSLGAYSSRNLVSSKRLSEVDSADYGGLERVMVNNNFVMKLTINLNEMR</sequence>
<evidence type="ECO:0000256" key="1">
    <source>
        <dbReference type="SAM" id="MobiDB-lite"/>
    </source>
</evidence>
<evidence type="ECO:0000313" key="3">
    <source>
        <dbReference type="Proteomes" id="UP000051952"/>
    </source>
</evidence>
<feature type="compositionally biased region" description="Polar residues" evidence="1">
    <location>
        <begin position="29"/>
        <end position="45"/>
    </location>
</feature>
<proteinExistence type="predicted"/>
<name>A0A0S4J418_BODSA</name>
<dbReference type="VEuPathDB" id="TriTrypDB:BSAL_84625"/>
<organism evidence="2 3">
    <name type="scientific">Bodo saltans</name>
    <name type="common">Flagellated protozoan</name>
    <dbReference type="NCBI Taxonomy" id="75058"/>
    <lineage>
        <taxon>Eukaryota</taxon>
        <taxon>Discoba</taxon>
        <taxon>Euglenozoa</taxon>
        <taxon>Kinetoplastea</taxon>
        <taxon>Metakinetoplastina</taxon>
        <taxon>Eubodonida</taxon>
        <taxon>Bodonidae</taxon>
        <taxon>Bodo</taxon>
    </lineage>
</organism>
<accession>A0A0S4J418</accession>
<dbReference type="AlphaFoldDB" id="A0A0S4J418"/>